<name>A0A1B8ZLL0_9FLAO</name>
<sequence length="134" mass="15482">MDFRKGGMYSMIRFENKIKLKIMGKSIIILIISSLVAVACNDKANGAKTEIPVKVDSSKMRKKEAVVVLDEVQHWMKKGVTKKLSTNKVNKEINPLMEKYQKLLEKMNKQDSTEIQNYRVKLINELIDLQIQQK</sequence>
<dbReference type="Proteomes" id="UP000092651">
    <property type="component" value="Unassembled WGS sequence"/>
</dbReference>
<evidence type="ECO:0000313" key="1">
    <source>
        <dbReference type="EMBL" id="OCA72491.1"/>
    </source>
</evidence>
<keyword evidence="2" id="KW-1185">Reference proteome</keyword>
<dbReference type="AlphaFoldDB" id="A0A1B8ZLL0"/>
<comment type="caution">
    <text evidence="1">The sequence shown here is derived from an EMBL/GenBank/DDBJ whole genome shotgun (WGS) entry which is preliminary data.</text>
</comment>
<proteinExistence type="predicted"/>
<gene>
    <name evidence="1" type="ORF">BBI01_10240</name>
</gene>
<accession>A0A1B8ZLL0</accession>
<organism evidence="1 2">
    <name type="scientific">Chryseobacterium artocarpi</name>
    <dbReference type="NCBI Taxonomy" id="1414727"/>
    <lineage>
        <taxon>Bacteria</taxon>
        <taxon>Pseudomonadati</taxon>
        <taxon>Bacteroidota</taxon>
        <taxon>Flavobacteriia</taxon>
        <taxon>Flavobacteriales</taxon>
        <taxon>Weeksellaceae</taxon>
        <taxon>Chryseobacterium group</taxon>
        <taxon>Chryseobacterium</taxon>
    </lineage>
</organism>
<evidence type="ECO:0000313" key="2">
    <source>
        <dbReference type="Proteomes" id="UP000092651"/>
    </source>
</evidence>
<protein>
    <submittedName>
        <fullName evidence="1">Uncharacterized protein</fullName>
    </submittedName>
</protein>
<dbReference type="EMBL" id="MAYH01000023">
    <property type="protein sequence ID" value="OCA72491.1"/>
    <property type="molecule type" value="Genomic_DNA"/>
</dbReference>
<reference evidence="1 2" key="1">
    <citation type="submission" date="2016-07" db="EMBL/GenBank/DDBJ databases">
        <authorList>
            <person name="Jeong J.-J."/>
            <person name="Kim D.W."/>
            <person name="Sang M.K."/>
            <person name="Choi I.-G."/>
            <person name="Kim K.D."/>
        </authorList>
    </citation>
    <scope>NUCLEOTIDE SEQUENCE [LARGE SCALE GENOMIC DNA]</scope>
    <source>
        <strain evidence="1 2">UTM-3</strain>
    </source>
</reference>